<dbReference type="RefSeq" id="WP_038543598.1">
    <property type="nucleotide sequence ID" value="NZ_HG938355.1"/>
</dbReference>
<dbReference type="InterPro" id="IPR029060">
    <property type="entry name" value="PIN-like_dom_sf"/>
</dbReference>
<proteinExistence type="predicted"/>
<dbReference type="PANTHER" id="PTHR36173">
    <property type="entry name" value="RIBONUCLEASE VAPC16-RELATED"/>
    <property type="match status" value="1"/>
</dbReference>
<reference evidence="3" key="1">
    <citation type="journal article" date="2014" name="BMC Genomics">
        <title>Genome sequencing of two Neorhizobium galegae strains reveals a noeT gene responsible for the unusual acetylation of the nodulation factors.</title>
        <authorList>
            <person name="Osterman J."/>
            <person name="Marsh J."/>
            <person name="Laine P.K."/>
            <person name="Zeng Z."/>
            <person name="Alatalo E."/>
            <person name="Sullivan J.T."/>
            <person name="Young J.P."/>
            <person name="Thomas-Oates J."/>
            <person name="Paulin L."/>
            <person name="Lindstrom K."/>
        </authorList>
    </citation>
    <scope>NUCLEOTIDE SEQUENCE [LARGE SCALE GENOMIC DNA]</scope>
    <source>
        <strain evidence="3">HAMBI 1141</strain>
    </source>
</reference>
<dbReference type="Proteomes" id="UP000028186">
    <property type="component" value="Chromosome I"/>
</dbReference>
<dbReference type="EMBL" id="HG938355">
    <property type="protein sequence ID" value="CDN54475.1"/>
    <property type="molecule type" value="Genomic_DNA"/>
</dbReference>
<dbReference type="AlphaFoldDB" id="A0A068TAW6"/>
<dbReference type="PATRIC" id="fig|1028801.3.peg.2168"/>
<dbReference type="SUPFAM" id="SSF88723">
    <property type="entry name" value="PIN domain-like"/>
    <property type="match status" value="1"/>
</dbReference>
<protein>
    <submittedName>
        <fullName evidence="2">PilT protein domain protein</fullName>
    </submittedName>
</protein>
<name>A0A068TAW6_NEOGA</name>
<dbReference type="Pfam" id="PF01850">
    <property type="entry name" value="PIN"/>
    <property type="match status" value="1"/>
</dbReference>
<dbReference type="PANTHER" id="PTHR36173:SF1">
    <property type="entry name" value="RIBONUCLEASE VAPC22"/>
    <property type="match status" value="1"/>
</dbReference>
<evidence type="ECO:0000259" key="1">
    <source>
        <dbReference type="Pfam" id="PF01850"/>
    </source>
</evidence>
<feature type="domain" description="PIN" evidence="1">
    <location>
        <begin position="6"/>
        <end position="124"/>
    </location>
</feature>
<dbReference type="CDD" id="cd09872">
    <property type="entry name" value="PIN_Sll0205-like"/>
    <property type="match status" value="1"/>
</dbReference>
<evidence type="ECO:0000313" key="3">
    <source>
        <dbReference type="Proteomes" id="UP000028186"/>
    </source>
</evidence>
<dbReference type="HOGENOM" id="CLU_129890_2_1_5"/>
<dbReference type="eggNOG" id="COG3744">
    <property type="taxonomic scope" value="Bacteria"/>
</dbReference>
<evidence type="ECO:0000313" key="2">
    <source>
        <dbReference type="EMBL" id="CDN54475.1"/>
    </source>
</evidence>
<gene>
    <name evidence="2" type="ORF">RG1141_CH21360</name>
</gene>
<dbReference type="Gene3D" id="3.40.50.1010">
    <property type="entry name" value="5'-nuclease"/>
    <property type="match status" value="1"/>
</dbReference>
<dbReference type="KEGG" id="ngl:RG1141_CH21360"/>
<accession>A0A068TAW6</accession>
<dbReference type="InterPro" id="IPR002716">
    <property type="entry name" value="PIN_dom"/>
</dbReference>
<sequence length="138" mass="15546">MSSRFLLDTCFVIWMSQNEDLAPTALESLAESKAQKIPVFVSSVTAWEMGMLLSKGRIRETRDAEQWYRDYLRDGGFVEHPVTSTIFVAACFLPQPIHKDPIDRILIATARENDLTIITRDRAILSYGAAGHVRTLAC</sequence>
<dbReference type="InterPro" id="IPR052919">
    <property type="entry name" value="TA_system_RNase"/>
</dbReference>
<dbReference type="InterPro" id="IPR041705">
    <property type="entry name" value="PIN_Sll0205"/>
</dbReference>
<organism evidence="2 3">
    <name type="scientific">Neorhizobium galegae bv. officinalis bv. officinalis str. HAMBI 1141</name>
    <dbReference type="NCBI Taxonomy" id="1028801"/>
    <lineage>
        <taxon>Bacteria</taxon>
        <taxon>Pseudomonadati</taxon>
        <taxon>Pseudomonadota</taxon>
        <taxon>Alphaproteobacteria</taxon>
        <taxon>Hyphomicrobiales</taxon>
        <taxon>Rhizobiaceae</taxon>
        <taxon>Rhizobium/Agrobacterium group</taxon>
        <taxon>Neorhizobium</taxon>
    </lineage>
</organism>